<gene>
    <name evidence="8" type="ORF">HDA43_006625</name>
</gene>
<feature type="transmembrane region" description="Helical" evidence="6">
    <location>
        <begin position="49"/>
        <end position="68"/>
    </location>
</feature>
<feature type="region of interest" description="Disordered" evidence="5">
    <location>
        <begin position="193"/>
        <end position="230"/>
    </location>
</feature>
<dbReference type="GO" id="GO:0022857">
    <property type="term" value="F:transmembrane transporter activity"/>
    <property type="evidence" value="ECO:0007669"/>
    <property type="project" value="InterPro"/>
</dbReference>
<feature type="transmembrane region" description="Helical" evidence="6">
    <location>
        <begin position="362"/>
        <end position="381"/>
    </location>
</feature>
<keyword evidence="3 6" id="KW-1133">Transmembrane helix</keyword>
<comment type="subcellular location">
    <subcellularLocation>
        <location evidence="1">Cell membrane</location>
        <topology evidence="1">Multi-pass membrane protein</topology>
    </subcellularLocation>
</comment>
<feature type="transmembrane region" description="Helical" evidence="6">
    <location>
        <begin position="240"/>
        <end position="263"/>
    </location>
</feature>
<dbReference type="Proteomes" id="UP000576393">
    <property type="component" value="Unassembled WGS sequence"/>
</dbReference>
<dbReference type="AlphaFoldDB" id="A0A852VA68"/>
<comment type="caution">
    <text evidence="8">The sequence shown here is derived from an EMBL/GenBank/DDBJ whole genome shotgun (WGS) entry which is preliminary data.</text>
</comment>
<evidence type="ECO:0000256" key="3">
    <source>
        <dbReference type="ARBA" id="ARBA00022989"/>
    </source>
</evidence>
<feature type="compositionally biased region" description="Gly residues" evidence="5">
    <location>
        <begin position="199"/>
        <end position="215"/>
    </location>
</feature>
<dbReference type="InterPro" id="IPR036259">
    <property type="entry name" value="MFS_trans_sf"/>
</dbReference>
<dbReference type="GO" id="GO:0005886">
    <property type="term" value="C:plasma membrane"/>
    <property type="evidence" value="ECO:0007669"/>
    <property type="project" value="UniProtKB-SubCell"/>
</dbReference>
<evidence type="ECO:0000256" key="5">
    <source>
        <dbReference type="SAM" id="MobiDB-lite"/>
    </source>
</evidence>
<feature type="transmembrane region" description="Helical" evidence="6">
    <location>
        <begin position="110"/>
        <end position="130"/>
    </location>
</feature>
<keyword evidence="9" id="KW-1185">Reference proteome</keyword>
<feature type="domain" description="Major facilitator superfamily (MFS) profile" evidence="7">
    <location>
        <begin position="14"/>
        <end position="414"/>
    </location>
</feature>
<dbReference type="RefSeq" id="WP_179828475.1">
    <property type="nucleotide sequence ID" value="NZ_JACCCO010000003.1"/>
</dbReference>
<evidence type="ECO:0000259" key="7">
    <source>
        <dbReference type="PROSITE" id="PS50850"/>
    </source>
</evidence>
<dbReference type="PANTHER" id="PTHR23531:SF1">
    <property type="entry name" value="QUINOLENE RESISTANCE PROTEIN NORA"/>
    <property type="match status" value="1"/>
</dbReference>
<dbReference type="PANTHER" id="PTHR23531">
    <property type="entry name" value="QUINOLENE RESISTANCE PROTEIN NORA"/>
    <property type="match status" value="1"/>
</dbReference>
<organism evidence="8 9">
    <name type="scientific">Streptosporangium sandarakinum</name>
    <dbReference type="NCBI Taxonomy" id="1260955"/>
    <lineage>
        <taxon>Bacteria</taxon>
        <taxon>Bacillati</taxon>
        <taxon>Actinomycetota</taxon>
        <taxon>Actinomycetes</taxon>
        <taxon>Streptosporangiales</taxon>
        <taxon>Streptosporangiaceae</taxon>
        <taxon>Streptosporangium</taxon>
    </lineage>
</organism>
<dbReference type="InterPro" id="IPR020846">
    <property type="entry name" value="MFS_dom"/>
</dbReference>
<evidence type="ECO:0000256" key="2">
    <source>
        <dbReference type="ARBA" id="ARBA00022692"/>
    </source>
</evidence>
<dbReference type="SUPFAM" id="SSF103473">
    <property type="entry name" value="MFS general substrate transporter"/>
    <property type="match status" value="1"/>
</dbReference>
<dbReference type="InterPro" id="IPR052714">
    <property type="entry name" value="MFS_Exporter"/>
</dbReference>
<sequence length="421" mass="41877">MSAQVTGNAIPRLALVGVFGGLFCGYVGLSAVIPVLPGFVRERYGAPDVAVGLVVMATAFTALLVRPVAGHLADRHGHRLVMLAGALIIAVGGVLYFLPLGVAGLVPLRLLLGVGEAALFTAGAVWTVALAPHERRGQLIGLYGVSMWGGISAGTFLGAAMLPLGYGAVWAFSGAAALVGLLLISASPVHARTGRPGEAPGGTVSGGGSGGGTSGGEERGTGPAGGVRRGGGHRLLVRPALLPGTALALASAGYAGLAAFVVLHLRARGIDSGVAVLSCFSAVYAGTRLFIGHLPDRLGPRRVAVWCGIGEAAGLLVVAVAPNLPVALIGSVITGVGFSLLHPSLSLMVMDLADPAEQGAAIGAYTSFWDLGLALWGPLIGAVATGFGYPAVFVAGAACAVAAVAVALRVRRPAVRPATTG</sequence>
<feature type="transmembrane region" description="Helical" evidence="6">
    <location>
        <begin position="303"/>
        <end position="321"/>
    </location>
</feature>
<feature type="transmembrane region" description="Helical" evidence="6">
    <location>
        <begin position="142"/>
        <end position="162"/>
    </location>
</feature>
<evidence type="ECO:0000256" key="1">
    <source>
        <dbReference type="ARBA" id="ARBA00004651"/>
    </source>
</evidence>
<feature type="transmembrane region" description="Helical" evidence="6">
    <location>
        <begin position="269"/>
        <end position="291"/>
    </location>
</feature>
<feature type="transmembrane region" description="Helical" evidence="6">
    <location>
        <begin position="168"/>
        <end position="186"/>
    </location>
</feature>
<feature type="transmembrane region" description="Helical" evidence="6">
    <location>
        <begin position="387"/>
        <end position="408"/>
    </location>
</feature>
<protein>
    <submittedName>
        <fullName evidence="8">MFS family permease</fullName>
    </submittedName>
</protein>
<evidence type="ECO:0000256" key="4">
    <source>
        <dbReference type="ARBA" id="ARBA00023136"/>
    </source>
</evidence>
<dbReference type="Pfam" id="PF07690">
    <property type="entry name" value="MFS_1"/>
    <property type="match status" value="1"/>
</dbReference>
<dbReference type="EMBL" id="JACCCO010000003">
    <property type="protein sequence ID" value="NYF44398.1"/>
    <property type="molecule type" value="Genomic_DNA"/>
</dbReference>
<accession>A0A852VA68</accession>
<dbReference type="Gene3D" id="1.20.1250.20">
    <property type="entry name" value="MFS general substrate transporter like domains"/>
    <property type="match status" value="1"/>
</dbReference>
<dbReference type="InterPro" id="IPR011701">
    <property type="entry name" value="MFS"/>
</dbReference>
<evidence type="ECO:0000313" key="8">
    <source>
        <dbReference type="EMBL" id="NYF44398.1"/>
    </source>
</evidence>
<keyword evidence="4 6" id="KW-0472">Membrane</keyword>
<evidence type="ECO:0000313" key="9">
    <source>
        <dbReference type="Proteomes" id="UP000576393"/>
    </source>
</evidence>
<reference evidence="8 9" key="1">
    <citation type="submission" date="2020-07" db="EMBL/GenBank/DDBJ databases">
        <title>Sequencing the genomes of 1000 actinobacteria strains.</title>
        <authorList>
            <person name="Klenk H.-P."/>
        </authorList>
    </citation>
    <scope>NUCLEOTIDE SEQUENCE [LARGE SCALE GENOMIC DNA]</scope>
    <source>
        <strain evidence="8 9">DSM 45763</strain>
    </source>
</reference>
<feature type="transmembrane region" description="Helical" evidence="6">
    <location>
        <begin position="327"/>
        <end position="350"/>
    </location>
</feature>
<proteinExistence type="predicted"/>
<feature type="transmembrane region" description="Helical" evidence="6">
    <location>
        <begin position="80"/>
        <end position="98"/>
    </location>
</feature>
<name>A0A852VA68_9ACTN</name>
<feature type="transmembrane region" description="Helical" evidence="6">
    <location>
        <begin position="12"/>
        <end position="37"/>
    </location>
</feature>
<evidence type="ECO:0000256" key="6">
    <source>
        <dbReference type="SAM" id="Phobius"/>
    </source>
</evidence>
<keyword evidence="2 6" id="KW-0812">Transmembrane</keyword>
<dbReference type="PROSITE" id="PS50850">
    <property type="entry name" value="MFS"/>
    <property type="match status" value="1"/>
</dbReference>